<feature type="transmembrane region" description="Helical" evidence="1">
    <location>
        <begin position="128"/>
        <end position="150"/>
    </location>
</feature>
<dbReference type="OrthoDB" id="529928at2759"/>
<sequence>MAGKWTTATTFGFAMRIAVVFFIAVGVALIAFGCVLQNPPKDYAPILFVVVGSLNLFSSLAGLWGSYNKKRILLIFIIFGGLSVLLQIAFTISLFTLFDRVTEAIAPTGTAGSTQEISHNNVSRNLNIMRWVSIGFIFFEILTCLLAILLKWVVKEDDDRYTGFDDESNEQRQVALSTLRGDIEKNAVRNERAYDKIRDKLAAKYGALAPAGGDWRAKTKVSWIK</sequence>
<protein>
    <submittedName>
        <fullName evidence="2">Uncharacterized protein</fullName>
    </submittedName>
</protein>
<feature type="transmembrane region" description="Helical" evidence="1">
    <location>
        <begin position="12"/>
        <end position="32"/>
    </location>
</feature>
<gene>
    <name evidence="2" type="ORF">CEUSTIGMA_g2531.t1</name>
</gene>
<keyword evidence="1" id="KW-0472">Membrane</keyword>
<dbReference type="PROSITE" id="PS51257">
    <property type="entry name" value="PROKAR_LIPOPROTEIN"/>
    <property type="match status" value="1"/>
</dbReference>
<keyword evidence="1" id="KW-1133">Transmembrane helix</keyword>
<feature type="transmembrane region" description="Helical" evidence="1">
    <location>
        <begin position="72"/>
        <end position="98"/>
    </location>
</feature>
<name>A0A250WW77_9CHLO</name>
<evidence type="ECO:0000256" key="1">
    <source>
        <dbReference type="SAM" id="Phobius"/>
    </source>
</evidence>
<accession>A0A250WW77</accession>
<dbReference type="Proteomes" id="UP000232323">
    <property type="component" value="Unassembled WGS sequence"/>
</dbReference>
<keyword evidence="1" id="KW-0812">Transmembrane</keyword>
<organism evidence="2 3">
    <name type="scientific">Chlamydomonas eustigma</name>
    <dbReference type="NCBI Taxonomy" id="1157962"/>
    <lineage>
        <taxon>Eukaryota</taxon>
        <taxon>Viridiplantae</taxon>
        <taxon>Chlorophyta</taxon>
        <taxon>core chlorophytes</taxon>
        <taxon>Chlorophyceae</taxon>
        <taxon>CS clade</taxon>
        <taxon>Chlamydomonadales</taxon>
        <taxon>Chlamydomonadaceae</taxon>
        <taxon>Chlamydomonas</taxon>
    </lineage>
</organism>
<reference evidence="2 3" key="1">
    <citation type="submission" date="2017-08" db="EMBL/GenBank/DDBJ databases">
        <title>Acidophilic green algal genome provides insights into adaptation to an acidic environment.</title>
        <authorList>
            <person name="Hirooka S."/>
            <person name="Hirose Y."/>
            <person name="Kanesaki Y."/>
            <person name="Higuchi S."/>
            <person name="Fujiwara T."/>
            <person name="Onuma R."/>
            <person name="Era A."/>
            <person name="Ohbayashi R."/>
            <person name="Uzuka A."/>
            <person name="Nozaki H."/>
            <person name="Yoshikawa H."/>
            <person name="Miyagishima S.Y."/>
        </authorList>
    </citation>
    <scope>NUCLEOTIDE SEQUENCE [LARGE SCALE GENOMIC DNA]</scope>
    <source>
        <strain evidence="2 3">NIES-2499</strain>
    </source>
</reference>
<keyword evidence="3" id="KW-1185">Reference proteome</keyword>
<feature type="transmembrane region" description="Helical" evidence="1">
    <location>
        <begin position="44"/>
        <end position="65"/>
    </location>
</feature>
<evidence type="ECO:0000313" key="3">
    <source>
        <dbReference type="Proteomes" id="UP000232323"/>
    </source>
</evidence>
<dbReference type="AlphaFoldDB" id="A0A250WW77"/>
<dbReference type="EMBL" id="BEGY01000010">
    <property type="protein sequence ID" value="GAX75087.1"/>
    <property type="molecule type" value="Genomic_DNA"/>
</dbReference>
<dbReference type="PANTHER" id="PTHR39113">
    <property type="entry name" value="MEMBRANE LIPOPROTEIN-RELATED"/>
    <property type="match status" value="1"/>
</dbReference>
<evidence type="ECO:0000313" key="2">
    <source>
        <dbReference type="EMBL" id="GAX75087.1"/>
    </source>
</evidence>
<dbReference type="PANTHER" id="PTHR39113:SF1">
    <property type="entry name" value="MEMBRANE LIPOPROTEIN"/>
    <property type="match status" value="1"/>
</dbReference>
<proteinExistence type="predicted"/>
<comment type="caution">
    <text evidence="2">The sequence shown here is derived from an EMBL/GenBank/DDBJ whole genome shotgun (WGS) entry which is preliminary data.</text>
</comment>